<dbReference type="OrthoDB" id="1717591at2759"/>
<dbReference type="GO" id="GO:0031982">
    <property type="term" value="C:vesicle"/>
    <property type="evidence" value="ECO:0007669"/>
    <property type="project" value="TreeGrafter"/>
</dbReference>
<dbReference type="FunFam" id="1.10.287.110:FF:000002">
    <property type="entry name" value="putative tyrosine-protein phosphatase auxilin isoform X2"/>
    <property type="match status" value="1"/>
</dbReference>
<feature type="region of interest" description="Disordered" evidence="1">
    <location>
        <begin position="394"/>
        <end position="593"/>
    </location>
</feature>
<feature type="region of interest" description="Disordered" evidence="1">
    <location>
        <begin position="299"/>
        <end position="369"/>
    </location>
</feature>
<dbReference type="GO" id="GO:0072318">
    <property type="term" value="P:clathrin coat disassembly"/>
    <property type="evidence" value="ECO:0007669"/>
    <property type="project" value="TreeGrafter"/>
</dbReference>
<protein>
    <recommendedName>
        <fullName evidence="2">UBA domain-containing protein</fullName>
    </recommendedName>
</protein>
<evidence type="ECO:0000256" key="1">
    <source>
        <dbReference type="SAM" id="MobiDB-lite"/>
    </source>
</evidence>
<feature type="compositionally biased region" description="Basic and acidic residues" evidence="1">
    <location>
        <begin position="236"/>
        <end position="248"/>
    </location>
</feature>
<feature type="compositionally biased region" description="Low complexity" evidence="1">
    <location>
        <begin position="72"/>
        <end position="85"/>
    </location>
</feature>
<evidence type="ECO:0000313" key="4">
    <source>
        <dbReference type="Proteomes" id="UP000223968"/>
    </source>
</evidence>
<dbReference type="GO" id="GO:0030276">
    <property type="term" value="F:clathrin binding"/>
    <property type="evidence" value="ECO:0007669"/>
    <property type="project" value="TreeGrafter"/>
</dbReference>
<dbReference type="GO" id="GO:0005737">
    <property type="term" value="C:cytoplasm"/>
    <property type="evidence" value="ECO:0007669"/>
    <property type="project" value="TreeGrafter"/>
</dbReference>
<dbReference type="PANTHER" id="PTHR23172:SF19">
    <property type="entry name" value="J DOMAIN-CONTAINING PROTEIN"/>
    <property type="match status" value="1"/>
</dbReference>
<evidence type="ECO:0000259" key="2">
    <source>
        <dbReference type="PROSITE" id="PS50030"/>
    </source>
</evidence>
<dbReference type="EMBL" id="PDNB01000018">
    <property type="protein sequence ID" value="PGH16334.1"/>
    <property type="molecule type" value="Genomic_DNA"/>
</dbReference>
<sequence length="891" mass="96232">MDDLSGLTWTPASGSESKKPPPMSSASAFSDLRPTPPTSGWSTPLSSGPAAPQKSPSKAPTPANDSFANLVSFNSASSNKNLSLLEQQKRLTEQRARQEAQKKAQLDAQFGGGSNAQFWDTLEKPQTARSPAPPDTLPGRQPSADEDDLLAAFNASAPVDASTNFPVPSSGLSSTNTPSLRLGSNNTQSTNPFMMNDDDDDPFGLNRIKQQQAAPQHATSQDDEDDVLGLLGKPVSEFEHKSEAKEPSRSPSPVASAADRYIAELVDMGFPADKAREALAATESGTNVQAAVGLLLNQAHEEAKQKSKGRGREASADRQEWQADRTREDSSRRRQPEPRDHGVPAWMQNEDRSRPASRTASRSPATVEKDASALAAQFGNNLFKSANSLWKTGTKKMQQAVQEFNAPSDSSQPRWMREAPSAQETTHSESRPSAAPKPSNFTDEAILLEMGAPPSKPSRPRQNSPGISEPDILRSRSPQAAFQRDMRPQFKEDRRSRLSRVNAEEQAAQAYISPARRRKAAPTPPASESQPDLFEPSSSVSRQPTRPATTSPLLQTRHNLPSKPLPVRPKAPPRETPQVAPSALASSHSHRVKGSEAFKRGDYAAAHASYSTALSQLPAKHPVTIILLCNRALTGLKIGEPKSAIQDADTAISVIGPSRGESEKIDLGNGEPGKDMREFFGKALMRKAEALEQLEKWSEAAKIWRDAVEAGHGGGTSIQGRNRCEKAAGINQPTSRTSTPASSARPIQSRKPATPAARPARPAANPAKSAEAVNRLRAANEAADRADSEKFALADAVEARLNTWKGGKQDNLRALLASLDTVLWPEAGWKKISMAELIMPNKVKIQYMKGIGKVHPDKIPIDATTEQKMIAGAVFSALNEAWDKFKRENNL</sequence>
<dbReference type="SUPFAM" id="SSF46565">
    <property type="entry name" value="Chaperone J-domain"/>
    <property type="match status" value="1"/>
</dbReference>
<dbReference type="InterPro" id="IPR036869">
    <property type="entry name" value="J_dom_sf"/>
</dbReference>
<feature type="compositionally biased region" description="Polar residues" evidence="1">
    <location>
        <begin position="208"/>
        <end position="219"/>
    </location>
</feature>
<dbReference type="Proteomes" id="UP000223968">
    <property type="component" value="Unassembled WGS sequence"/>
</dbReference>
<feature type="compositionally biased region" description="Basic and acidic residues" evidence="1">
    <location>
        <begin position="299"/>
        <end position="342"/>
    </location>
</feature>
<dbReference type="PROSITE" id="PS50030">
    <property type="entry name" value="UBA"/>
    <property type="match status" value="1"/>
</dbReference>
<feature type="compositionally biased region" description="Basic and acidic residues" evidence="1">
    <location>
        <begin position="87"/>
        <end position="105"/>
    </location>
</feature>
<feature type="compositionally biased region" description="Basic and acidic residues" evidence="1">
    <location>
        <begin position="484"/>
        <end position="496"/>
    </location>
</feature>
<evidence type="ECO:0000313" key="3">
    <source>
        <dbReference type="EMBL" id="PGH16334.1"/>
    </source>
</evidence>
<keyword evidence="4" id="KW-1185">Reference proteome</keyword>
<dbReference type="CDD" id="cd14270">
    <property type="entry name" value="UBA"/>
    <property type="match status" value="1"/>
</dbReference>
<dbReference type="SUPFAM" id="SSF48452">
    <property type="entry name" value="TPR-like"/>
    <property type="match status" value="1"/>
</dbReference>
<accession>A0A2B7XX27</accession>
<name>A0A2B7XX27_9EURO</name>
<feature type="compositionally biased region" description="Low complexity" evidence="1">
    <location>
        <begin position="733"/>
        <end position="770"/>
    </location>
</feature>
<feature type="region of interest" description="Disordered" evidence="1">
    <location>
        <begin position="729"/>
        <end position="770"/>
    </location>
</feature>
<feature type="compositionally biased region" description="Polar residues" evidence="1">
    <location>
        <begin position="394"/>
        <end position="413"/>
    </location>
</feature>
<dbReference type="InterPro" id="IPR015940">
    <property type="entry name" value="UBA"/>
</dbReference>
<feature type="compositionally biased region" description="Low complexity" evidence="1">
    <location>
        <begin position="46"/>
        <end position="63"/>
    </location>
</feature>
<dbReference type="SUPFAM" id="SSF46934">
    <property type="entry name" value="UBA-like"/>
    <property type="match status" value="1"/>
</dbReference>
<dbReference type="Gene3D" id="1.25.40.10">
    <property type="entry name" value="Tetratricopeptide repeat domain"/>
    <property type="match status" value="1"/>
</dbReference>
<dbReference type="FunFam" id="1.25.40.10:FF:000354">
    <property type="entry name" value="UBA domain-containing protein 7"/>
    <property type="match status" value="1"/>
</dbReference>
<dbReference type="GO" id="GO:0072583">
    <property type="term" value="P:clathrin-dependent endocytosis"/>
    <property type="evidence" value="ECO:0007669"/>
    <property type="project" value="TreeGrafter"/>
</dbReference>
<feature type="domain" description="UBA" evidence="2">
    <location>
        <begin position="256"/>
        <end position="298"/>
    </location>
</feature>
<proteinExistence type="predicted"/>
<dbReference type="InterPro" id="IPR011990">
    <property type="entry name" value="TPR-like_helical_dom_sf"/>
</dbReference>
<feature type="region of interest" description="Disordered" evidence="1">
    <location>
        <begin position="1"/>
        <end position="256"/>
    </location>
</feature>
<feature type="compositionally biased region" description="Polar residues" evidence="1">
    <location>
        <begin position="536"/>
        <end position="559"/>
    </location>
</feature>
<dbReference type="AlphaFoldDB" id="A0A2B7XX27"/>
<dbReference type="Gene3D" id="1.10.287.110">
    <property type="entry name" value="DnaJ domain"/>
    <property type="match status" value="1"/>
</dbReference>
<comment type="caution">
    <text evidence="3">The sequence shown here is derived from an EMBL/GenBank/DDBJ whole genome shotgun (WGS) entry which is preliminary data.</text>
</comment>
<dbReference type="STRING" id="1447875.A0A2B7XX27"/>
<organism evidence="3 4">
    <name type="scientific">Helicocarpus griseus UAMH5409</name>
    <dbReference type="NCBI Taxonomy" id="1447875"/>
    <lineage>
        <taxon>Eukaryota</taxon>
        <taxon>Fungi</taxon>
        <taxon>Dikarya</taxon>
        <taxon>Ascomycota</taxon>
        <taxon>Pezizomycotina</taxon>
        <taxon>Eurotiomycetes</taxon>
        <taxon>Eurotiomycetidae</taxon>
        <taxon>Onygenales</taxon>
        <taxon>Ajellomycetaceae</taxon>
        <taxon>Helicocarpus</taxon>
    </lineage>
</organism>
<dbReference type="Gene3D" id="1.10.8.10">
    <property type="entry name" value="DNA helicase RuvA subunit, C-terminal domain"/>
    <property type="match status" value="1"/>
</dbReference>
<feature type="compositionally biased region" description="Low complexity" evidence="1">
    <location>
        <begin position="356"/>
        <end position="366"/>
    </location>
</feature>
<gene>
    <name evidence="3" type="ORF">AJ79_01876</name>
</gene>
<reference evidence="3 4" key="1">
    <citation type="submission" date="2017-10" db="EMBL/GenBank/DDBJ databases">
        <title>Comparative genomics in systemic dimorphic fungi from Ajellomycetaceae.</title>
        <authorList>
            <person name="Munoz J.F."/>
            <person name="Mcewen J.G."/>
            <person name="Clay O.K."/>
            <person name="Cuomo C.A."/>
        </authorList>
    </citation>
    <scope>NUCLEOTIDE SEQUENCE [LARGE SCALE GENOMIC DNA]</scope>
    <source>
        <strain evidence="3 4">UAMH5409</strain>
    </source>
</reference>
<feature type="compositionally biased region" description="Polar residues" evidence="1">
    <location>
        <begin position="161"/>
        <end position="190"/>
    </location>
</feature>
<dbReference type="Pfam" id="PF22562">
    <property type="entry name" value="UBA_7"/>
    <property type="match status" value="1"/>
</dbReference>
<dbReference type="PANTHER" id="PTHR23172">
    <property type="entry name" value="AUXILIN/CYCLIN G-ASSOCIATED KINASE-RELATED"/>
    <property type="match status" value="1"/>
</dbReference>
<dbReference type="InterPro" id="IPR009060">
    <property type="entry name" value="UBA-like_sf"/>
</dbReference>